<evidence type="ECO:0000256" key="12">
    <source>
        <dbReference type="ARBA" id="ARBA00071515"/>
    </source>
</evidence>
<dbReference type="STRING" id="1892869.ACGLYG10_1675"/>
<dbReference type="GO" id="GO:0004747">
    <property type="term" value="F:ribokinase activity"/>
    <property type="evidence" value="ECO:0007669"/>
    <property type="project" value="UniProtKB-UniRule"/>
</dbReference>
<feature type="binding site" evidence="14">
    <location>
        <position position="299"/>
    </location>
    <ligand>
        <name>K(+)</name>
        <dbReference type="ChEBI" id="CHEBI:29103"/>
    </ligand>
</feature>
<evidence type="ECO:0000256" key="6">
    <source>
        <dbReference type="ARBA" id="ARBA00022840"/>
    </source>
</evidence>
<evidence type="ECO:0000256" key="3">
    <source>
        <dbReference type="ARBA" id="ARBA00022723"/>
    </source>
</evidence>
<gene>
    <name evidence="14" type="primary">deoK</name>
    <name evidence="16" type="ORF">ACGLYG10_1675</name>
</gene>
<feature type="binding site" evidence="14">
    <location>
        <position position="260"/>
    </location>
    <ligand>
        <name>K(+)</name>
        <dbReference type="ChEBI" id="CHEBI:29103"/>
    </ligand>
</feature>
<feature type="binding site" evidence="14">
    <location>
        <position position="151"/>
    </location>
    <ligand>
        <name>substrate</name>
    </ligand>
</feature>
<dbReference type="EMBL" id="FQTT01000010">
    <property type="protein sequence ID" value="SHE25459.1"/>
    <property type="molecule type" value="Genomic_DNA"/>
</dbReference>
<keyword evidence="6 14" id="KW-0067">ATP-binding</keyword>
<keyword evidence="5 14" id="KW-0418">Kinase</keyword>
<dbReference type="HAMAP" id="MF_01987">
    <property type="entry name" value="Ribokinase"/>
    <property type="match status" value="1"/>
</dbReference>
<feature type="active site" description="Proton acceptor" evidence="14">
    <location>
        <position position="264"/>
    </location>
</feature>
<dbReference type="GO" id="GO:0005524">
    <property type="term" value="F:ATP binding"/>
    <property type="evidence" value="ECO:0007669"/>
    <property type="project" value="UniProtKB-UniRule"/>
</dbReference>
<keyword evidence="1 14" id="KW-0963">Cytoplasm</keyword>
<feature type="binding site" evidence="14">
    <location>
        <begin position="263"/>
        <end position="264"/>
    </location>
    <ligand>
        <name>ATP</name>
        <dbReference type="ChEBI" id="CHEBI:30616"/>
    </ligand>
</feature>
<keyword evidence="4 14" id="KW-0547">Nucleotide-binding</keyword>
<evidence type="ECO:0000256" key="13">
    <source>
        <dbReference type="ARBA" id="ARBA00081655"/>
    </source>
</evidence>
<evidence type="ECO:0000256" key="4">
    <source>
        <dbReference type="ARBA" id="ARBA00022741"/>
    </source>
</evidence>
<comment type="subcellular location">
    <subcellularLocation>
        <location evidence="14">Cytoplasm</location>
    </subcellularLocation>
</comment>
<comment type="similarity">
    <text evidence="14">Belongs to the carbohydrate kinase PfkB family. Deoxyribokinase subfamily.</text>
</comment>
<dbReference type="InterPro" id="IPR002139">
    <property type="entry name" value="Ribo/fructo_kinase"/>
</dbReference>
<dbReference type="InterPro" id="IPR011611">
    <property type="entry name" value="PfkB_dom"/>
</dbReference>
<evidence type="ECO:0000256" key="8">
    <source>
        <dbReference type="ARBA" id="ARBA00022958"/>
    </source>
</evidence>
<dbReference type="GO" id="GO:0005829">
    <property type="term" value="C:cytosol"/>
    <property type="evidence" value="ECO:0007669"/>
    <property type="project" value="TreeGrafter"/>
</dbReference>
<keyword evidence="3 14" id="KW-0479">Metal-binding</keyword>
<evidence type="ECO:0000313" key="16">
    <source>
        <dbReference type="EMBL" id="SHE25459.1"/>
    </source>
</evidence>
<proteinExistence type="inferred from homology"/>
<dbReference type="Gene3D" id="3.40.1190.20">
    <property type="match status" value="1"/>
</dbReference>
<dbReference type="GO" id="GO:0019303">
    <property type="term" value="P:D-ribose catabolic process"/>
    <property type="evidence" value="ECO:0007669"/>
    <property type="project" value="UniProtKB-UniPathway"/>
</dbReference>
<dbReference type="InterPro" id="IPR011877">
    <property type="entry name" value="Ribokinase"/>
</dbReference>
<evidence type="ECO:0000256" key="10">
    <source>
        <dbReference type="ARBA" id="ARBA00051363"/>
    </source>
</evidence>
<evidence type="ECO:0000256" key="5">
    <source>
        <dbReference type="ARBA" id="ARBA00022777"/>
    </source>
</evidence>
<dbReference type="UniPathway" id="UPA00916">
    <property type="reaction ID" value="UER00889"/>
</dbReference>
<evidence type="ECO:0000256" key="7">
    <source>
        <dbReference type="ARBA" id="ARBA00022842"/>
    </source>
</evidence>
<dbReference type="PANTHER" id="PTHR10584">
    <property type="entry name" value="SUGAR KINASE"/>
    <property type="match status" value="1"/>
</dbReference>
<organism evidence="16 17">
    <name type="scientific">Actinomyces glycerinitolerans</name>
    <dbReference type="NCBI Taxonomy" id="1892869"/>
    <lineage>
        <taxon>Bacteria</taxon>
        <taxon>Bacillati</taxon>
        <taxon>Actinomycetota</taxon>
        <taxon>Actinomycetes</taxon>
        <taxon>Actinomycetales</taxon>
        <taxon>Actinomycetaceae</taxon>
        <taxon>Actinomyces</taxon>
    </lineage>
</organism>
<name>A0A1M4RZV8_9ACTO</name>
<sequence>MSTNSNERQTDSAPQIAVIGSNMVDLISYIRRMPKEGETLEAPDFSMGCGGKGANQAVAASRLGSKVLMVTRVGNDIFAENTIANFANNGIDTTYVLPTEATSGVAPIFVDEQSRNSILIIKGANALLTPDDLDAAESDIAKCKLIVLQLEIPLETVYAAIEMGTRLGIPVLLNPAPAQPDLVLDKIKGCEFLVPNESELSLLTGMPVDSLEDIRRAASVLLRVGVKHVIVTLGSRGALWLNTQGEELLPAAHVTPLDTTGAGDAFIGCFSHFLVQTGDIRRALIQANAYAGDSVTRRGTQTSYATAEEFARIQPELKED</sequence>
<feature type="binding site" evidence="14">
    <location>
        <position position="294"/>
    </location>
    <ligand>
        <name>K(+)</name>
        <dbReference type="ChEBI" id="CHEBI:29103"/>
    </ligand>
</feature>
<comment type="catalytic activity">
    <reaction evidence="10">
        <text>2-deoxy-D-ribose + ATP = 2-deoxy-D-ribose 5-phosphate + ADP + H(+)</text>
        <dbReference type="Rhea" id="RHEA:30871"/>
        <dbReference type="ChEBI" id="CHEBI:15378"/>
        <dbReference type="ChEBI" id="CHEBI:30616"/>
        <dbReference type="ChEBI" id="CHEBI:62877"/>
        <dbReference type="ChEBI" id="CHEBI:90761"/>
        <dbReference type="ChEBI" id="CHEBI:456216"/>
        <dbReference type="EC" id="2.7.1.229"/>
    </reaction>
    <physiologicalReaction direction="left-to-right" evidence="10">
        <dbReference type="Rhea" id="RHEA:30872"/>
    </physiologicalReaction>
</comment>
<evidence type="ECO:0000256" key="9">
    <source>
        <dbReference type="ARBA" id="ARBA00023277"/>
    </source>
</evidence>
<reference evidence="17" key="1">
    <citation type="submission" date="2016-09" db="EMBL/GenBank/DDBJ databases">
        <authorList>
            <person name="Strepis N."/>
        </authorList>
    </citation>
    <scope>NUCLEOTIDE SEQUENCE [LARGE SCALE GENOMIC DNA]</scope>
</reference>
<dbReference type="Proteomes" id="UP000184291">
    <property type="component" value="Unassembled WGS sequence"/>
</dbReference>
<feature type="domain" description="Carbohydrate kinase PfkB" evidence="15">
    <location>
        <begin position="15"/>
        <end position="304"/>
    </location>
</feature>
<dbReference type="RefSeq" id="WP_073330322.1">
    <property type="nucleotide sequence ID" value="NZ_FQTT01000010.1"/>
</dbReference>
<dbReference type="FunFam" id="3.40.1190.20:FF:000010">
    <property type="entry name" value="Ribokinase"/>
    <property type="match status" value="1"/>
</dbReference>
<dbReference type="InterPro" id="IPR029056">
    <property type="entry name" value="Ribokinase-like"/>
</dbReference>
<dbReference type="CDD" id="cd01174">
    <property type="entry name" value="ribokinase"/>
    <property type="match status" value="1"/>
</dbReference>
<evidence type="ECO:0000256" key="14">
    <source>
        <dbReference type="HAMAP-Rule" id="MF_01987"/>
    </source>
</evidence>
<feature type="binding site" evidence="14">
    <location>
        <begin position="232"/>
        <end position="237"/>
    </location>
    <ligand>
        <name>ATP</name>
        <dbReference type="ChEBI" id="CHEBI:30616"/>
    </ligand>
</feature>
<comment type="cofactor">
    <cofactor evidence="14">
        <name>Mg(2+)</name>
        <dbReference type="ChEBI" id="CHEBI:18420"/>
    </cofactor>
</comment>
<protein>
    <recommendedName>
        <fullName evidence="12 14">Deoxyribokinase</fullName>
        <shortName evidence="14">dRK</shortName>
        <ecNumber evidence="11 14">2.7.1.229</ecNumber>
    </recommendedName>
    <alternativeName>
        <fullName evidence="13 14">ATP:2-deoxy-D-ribose 5-phosphotransferase</fullName>
    </alternativeName>
</protein>
<feature type="binding site" evidence="14">
    <location>
        <position position="258"/>
    </location>
    <ligand>
        <name>K(+)</name>
        <dbReference type="ChEBI" id="CHEBI:29103"/>
    </ligand>
</feature>
<evidence type="ECO:0000259" key="15">
    <source>
        <dbReference type="Pfam" id="PF00294"/>
    </source>
</evidence>
<keyword evidence="9 14" id="KW-0119">Carbohydrate metabolism</keyword>
<feature type="binding site" evidence="14">
    <location>
        <begin position="23"/>
        <end position="25"/>
    </location>
    <ligand>
        <name>substrate</name>
    </ligand>
</feature>
<comment type="subunit">
    <text evidence="14">Homodimer.</text>
</comment>
<accession>A0A1M4RZV8</accession>
<feature type="binding site" evidence="14">
    <location>
        <begin position="51"/>
        <end position="55"/>
    </location>
    <ligand>
        <name>substrate</name>
    </ligand>
</feature>
<dbReference type="Pfam" id="PF00294">
    <property type="entry name" value="PfkB"/>
    <property type="match status" value="1"/>
</dbReference>
<evidence type="ECO:0000256" key="11">
    <source>
        <dbReference type="ARBA" id="ARBA00066926"/>
    </source>
</evidence>
<dbReference type="AlphaFoldDB" id="A0A1M4RZV8"/>
<feature type="binding site" evidence="14">
    <location>
        <position position="303"/>
    </location>
    <ligand>
        <name>K(+)</name>
        <dbReference type="ChEBI" id="CHEBI:29103"/>
    </ligand>
</feature>
<keyword evidence="7 14" id="KW-0460">Magnesium</keyword>
<dbReference type="SUPFAM" id="SSF53613">
    <property type="entry name" value="Ribokinase-like"/>
    <property type="match status" value="1"/>
</dbReference>
<evidence type="ECO:0000256" key="1">
    <source>
        <dbReference type="ARBA" id="ARBA00022490"/>
    </source>
</evidence>
<feature type="binding site" evidence="14">
    <location>
        <position position="196"/>
    </location>
    <ligand>
        <name>ATP</name>
        <dbReference type="ChEBI" id="CHEBI:30616"/>
    </ligand>
</feature>
<dbReference type="NCBIfam" id="TIGR02152">
    <property type="entry name" value="D_ribokin_bact"/>
    <property type="match status" value="1"/>
</dbReference>
<feature type="site" description="Important for substrate specificity" evidence="14">
    <location>
        <position position="23"/>
    </location>
</feature>
<feature type="binding site" evidence="14">
    <location>
        <position position="297"/>
    </location>
    <ligand>
        <name>K(+)</name>
        <dbReference type="ChEBI" id="CHEBI:29103"/>
    </ligand>
</feature>
<dbReference type="PANTHER" id="PTHR10584:SF166">
    <property type="entry name" value="RIBOKINASE"/>
    <property type="match status" value="1"/>
</dbReference>
<dbReference type="PRINTS" id="PR00990">
    <property type="entry name" value="RIBOKINASE"/>
</dbReference>
<comment type="function">
    <text evidence="14">Catalyzes the ATP-dependent phosphorylation of 2-deoxy-D-ribose to 2-deoxy-D-ribose 5-phosphate (dRib-5P), allowing the use of deoxyribose as the sole carbon source.</text>
</comment>
<keyword evidence="2 14" id="KW-0808">Transferase</keyword>
<dbReference type="EC" id="2.7.1.229" evidence="11 14"/>
<evidence type="ECO:0000256" key="2">
    <source>
        <dbReference type="ARBA" id="ARBA00022679"/>
    </source>
</evidence>
<evidence type="ECO:0000313" key="17">
    <source>
        <dbReference type="Proteomes" id="UP000184291"/>
    </source>
</evidence>
<dbReference type="GO" id="GO:0046872">
    <property type="term" value="F:metal ion binding"/>
    <property type="evidence" value="ECO:0007669"/>
    <property type="project" value="UniProtKB-KW"/>
</dbReference>
<keyword evidence="8 14" id="KW-0630">Potassium</keyword>
<feature type="binding site" evidence="14">
    <location>
        <position position="264"/>
    </location>
    <ligand>
        <name>substrate</name>
    </ligand>
</feature>
<keyword evidence="17" id="KW-1185">Reference proteome</keyword>
<feature type="binding site" evidence="14">
    <location>
        <position position="288"/>
    </location>
    <ligand>
        <name>ATP</name>
        <dbReference type="ChEBI" id="CHEBI:30616"/>
    </ligand>
</feature>